<comment type="caution">
    <text evidence="2">The sequence shown here is derived from an EMBL/GenBank/DDBJ whole genome shotgun (WGS) entry which is preliminary data.</text>
</comment>
<protein>
    <recommendedName>
        <fullName evidence="4">CBM1 domain-containing protein</fullName>
    </recommendedName>
</protein>
<dbReference type="Proteomes" id="UP000266861">
    <property type="component" value="Unassembled WGS sequence"/>
</dbReference>
<dbReference type="AlphaFoldDB" id="A0A397J1Y0"/>
<reference evidence="2 3" key="1">
    <citation type="submission" date="2018-08" db="EMBL/GenBank/DDBJ databases">
        <title>Genome and evolution of the arbuscular mycorrhizal fungus Diversispora epigaea (formerly Glomus versiforme) and its bacterial endosymbionts.</title>
        <authorList>
            <person name="Sun X."/>
            <person name="Fei Z."/>
            <person name="Harrison M."/>
        </authorList>
    </citation>
    <scope>NUCLEOTIDE SEQUENCE [LARGE SCALE GENOMIC DNA]</scope>
    <source>
        <strain evidence="2 3">IT104</strain>
    </source>
</reference>
<feature type="signal peptide" evidence="1">
    <location>
        <begin position="1"/>
        <end position="24"/>
    </location>
</feature>
<dbReference type="OrthoDB" id="2397938at2759"/>
<evidence type="ECO:0000313" key="2">
    <source>
        <dbReference type="EMBL" id="RHZ82181.1"/>
    </source>
</evidence>
<gene>
    <name evidence="2" type="ORF">Glove_113g45</name>
</gene>
<feature type="chain" id="PRO_5017286854" description="CBM1 domain-containing protein" evidence="1">
    <location>
        <begin position="25"/>
        <end position="210"/>
    </location>
</feature>
<evidence type="ECO:0000313" key="3">
    <source>
        <dbReference type="Proteomes" id="UP000266861"/>
    </source>
</evidence>
<keyword evidence="3" id="KW-1185">Reference proteome</keyword>
<name>A0A397J1Y0_9GLOM</name>
<organism evidence="2 3">
    <name type="scientific">Diversispora epigaea</name>
    <dbReference type="NCBI Taxonomy" id="1348612"/>
    <lineage>
        <taxon>Eukaryota</taxon>
        <taxon>Fungi</taxon>
        <taxon>Fungi incertae sedis</taxon>
        <taxon>Mucoromycota</taxon>
        <taxon>Glomeromycotina</taxon>
        <taxon>Glomeromycetes</taxon>
        <taxon>Diversisporales</taxon>
        <taxon>Diversisporaceae</taxon>
        <taxon>Diversispora</taxon>
    </lineage>
</organism>
<evidence type="ECO:0008006" key="4">
    <source>
        <dbReference type="Google" id="ProtNLM"/>
    </source>
</evidence>
<evidence type="ECO:0000256" key="1">
    <source>
        <dbReference type="SAM" id="SignalP"/>
    </source>
</evidence>
<keyword evidence="1" id="KW-0732">Signal</keyword>
<proteinExistence type="predicted"/>
<sequence>MWLNRNIFFTFVALILFFSSQVASERCKTTTKTRHFTKTIYPNCPKSTTTTKTTTVLIKSTTTKATTTTTISTSTYTTYVQTSPPLPIAERGEWRYKEIICIPDKKCDTLRKHGKCIKIFYCTPTIIFKCPLVRTKTLTSTVRTTSLSVNVLTETVSSSTTITTTSFCLLPCVTFSGICSGGSYDYPCQCCKDLSCQVDLDRFRCLPTPT</sequence>
<accession>A0A397J1Y0</accession>
<dbReference type="EMBL" id="PQFF01000105">
    <property type="protein sequence ID" value="RHZ82181.1"/>
    <property type="molecule type" value="Genomic_DNA"/>
</dbReference>